<accession>A0A7C4S2U0</accession>
<protein>
    <recommendedName>
        <fullName evidence="3">VanZ-like domain-containing protein</fullName>
    </recommendedName>
</protein>
<name>A0A7C4S2U0_UNCW3</name>
<comment type="caution">
    <text evidence="2">The sequence shown here is derived from an EMBL/GenBank/DDBJ whole genome shotgun (WGS) entry which is preliminary data.</text>
</comment>
<dbReference type="EMBL" id="DSZH01000072">
    <property type="protein sequence ID" value="HGU47235.1"/>
    <property type="molecule type" value="Genomic_DNA"/>
</dbReference>
<sequence length="118" mass="14166">MEKIILLLIFLNIPDPKFNHQIKKDSLEPKIYKDRWFSEDKFFHFSVSSLLVGSSYHLLRCRLEKDKKFALPFSLTTTFLIGVGKEIYDKKIKREFFSYKDLIYDLLGIFCGYFLFIY</sequence>
<evidence type="ECO:0008006" key="3">
    <source>
        <dbReference type="Google" id="ProtNLM"/>
    </source>
</evidence>
<organism evidence="2">
    <name type="scientific">candidate division WOR-3 bacterium</name>
    <dbReference type="NCBI Taxonomy" id="2052148"/>
    <lineage>
        <taxon>Bacteria</taxon>
        <taxon>Bacteria division WOR-3</taxon>
    </lineage>
</organism>
<reference evidence="2" key="1">
    <citation type="journal article" date="2020" name="mSystems">
        <title>Genome- and Community-Level Interaction Insights into Carbon Utilization and Element Cycling Functions of Hydrothermarchaeota in Hydrothermal Sediment.</title>
        <authorList>
            <person name="Zhou Z."/>
            <person name="Liu Y."/>
            <person name="Xu W."/>
            <person name="Pan J."/>
            <person name="Luo Z.H."/>
            <person name="Li M."/>
        </authorList>
    </citation>
    <scope>NUCLEOTIDE SEQUENCE [LARGE SCALE GENOMIC DNA]</scope>
    <source>
        <strain evidence="2">SpSt-594</strain>
        <strain evidence="1">SpSt-655</strain>
    </source>
</reference>
<evidence type="ECO:0000313" key="2">
    <source>
        <dbReference type="EMBL" id="HGU47235.1"/>
    </source>
</evidence>
<dbReference type="EMBL" id="DTBX01000076">
    <property type="protein sequence ID" value="HGQ55222.1"/>
    <property type="molecule type" value="Genomic_DNA"/>
</dbReference>
<gene>
    <name evidence="2" type="ORF">ENT60_01560</name>
    <name evidence="1" type="ORF">ENU28_02000</name>
</gene>
<proteinExistence type="predicted"/>
<evidence type="ECO:0000313" key="1">
    <source>
        <dbReference type="EMBL" id="HGQ55222.1"/>
    </source>
</evidence>
<dbReference type="AlphaFoldDB" id="A0A7C4S2U0"/>